<sequence>MSKNRRYQQIGQIIQFIKNPQRHKVIKIKETAAPIGRLNFLRTQFREESLYLMLIESAKTRAVKTQGWTGMMVSPQAALKALYWWIKKIAEYKKKQIQDPIPQATVVTETSPQGWEQRQNQILERTAGHSLKNNSFRNGLQRVADNQYPNQIRQPLSDLRFKETKINMHFSTSSEEDLPRLLTFEYENNNITRPWKDKHNCRCSQQIVQIRRLSPSPILSSSNKNGLEFPTNSRSIHIINNQTTTALCDGQHKRLTSPMDRCVLQHMDQREPIGTPSNPNFIKSDFISQQRDDFSNSNSTMVAGEAMVYKLNELVKQVPYPWKVKSMPIQRTKHGKSKKLFTTRKNSSVTREREVEKGRMFLIQILDRIGLSRSAQQQLINGQRLETMRHYLYGMRKLNDFIEQYEIRKTGDPKVCPNSTLFTWINRQYWHYVMDFEHFANIFWQLDGQPVDKRRIKLARQGFETTKLNIFTLRSEFLRAVSNHYIYATNAENNDIASYLVGSHGQSFTNQTISLQRGGAIERSNISTLPWCSQQHSGNSTLSRSSIAQPLAFPFYETLPVGRGIEPTDNTRALQSEEFQAISMTFSSQLYFHKPLHGLFLTSGQLIL</sequence>
<evidence type="ECO:0000313" key="2">
    <source>
        <dbReference type="Proteomes" id="UP000324800"/>
    </source>
</evidence>
<gene>
    <name evidence="1" type="ORF">EZS28_010983</name>
</gene>
<evidence type="ECO:0000313" key="1">
    <source>
        <dbReference type="EMBL" id="KAA6393490.1"/>
    </source>
</evidence>
<proteinExistence type="predicted"/>
<organism evidence="1 2">
    <name type="scientific">Streblomastix strix</name>
    <dbReference type="NCBI Taxonomy" id="222440"/>
    <lineage>
        <taxon>Eukaryota</taxon>
        <taxon>Metamonada</taxon>
        <taxon>Preaxostyla</taxon>
        <taxon>Oxymonadida</taxon>
        <taxon>Streblomastigidae</taxon>
        <taxon>Streblomastix</taxon>
    </lineage>
</organism>
<dbReference type="AlphaFoldDB" id="A0A5J4WEX7"/>
<protein>
    <submittedName>
        <fullName evidence="1">Uncharacterized protein</fullName>
    </submittedName>
</protein>
<dbReference type="Proteomes" id="UP000324800">
    <property type="component" value="Unassembled WGS sequence"/>
</dbReference>
<comment type="caution">
    <text evidence="1">The sequence shown here is derived from an EMBL/GenBank/DDBJ whole genome shotgun (WGS) entry which is preliminary data.</text>
</comment>
<reference evidence="1 2" key="1">
    <citation type="submission" date="2019-03" db="EMBL/GenBank/DDBJ databases">
        <title>Single cell metagenomics reveals metabolic interactions within the superorganism composed of flagellate Streblomastix strix and complex community of Bacteroidetes bacteria on its surface.</title>
        <authorList>
            <person name="Treitli S.C."/>
            <person name="Kolisko M."/>
            <person name="Husnik F."/>
            <person name="Keeling P."/>
            <person name="Hampl V."/>
        </authorList>
    </citation>
    <scope>NUCLEOTIDE SEQUENCE [LARGE SCALE GENOMIC DNA]</scope>
    <source>
        <strain evidence="1">ST1C</strain>
    </source>
</reference>
<dbReference type="EMBL" id="SNRW01002216">
    <property type="protein sequence ID" value="KAA6393490.1"/>
    <property type="molecule type" value="Genomic_DNA"/>
</dbReference>
<name>A0A5J4WEX7_9EUKA</name>
<accession>A0A5J4WEX7</accession>